<dbReference type="GO" id="GO:0004746">
    <property type="term" value="F:riboflavin synthase activity"/>
    <property type="evidence" value="ECO:0007669"/>
    <property type="project" value="UniProtKB-UniRule"/>
</dbReference>
<dbReference type="EMBL" id="JACHGR010000007">
    <property type="protein sequence ID" value="MBB6056185.1"/>
    <property type="molecule type" value="Genomic_DNA"/>
</dbReference>
<evidence type="ECO:0000313" key="6">
    <source>
        <dbReference type="Proteomes" id="UP000585721"/>
    </source>
</evidence>
<dbReference type="PROSITE" id="PS51177">
    <property type="entry name" value="LUMAZINE_BIND"/>
    <property type="match status" value="2"/>
</dbReference>
<proteinExistence type="predicted"/>
<dbReference type="PANTHER" id="PTHR21098">
    <property type="entry name" value="RIBOFLAVIN SYNTHASE ALPHA CHAIN"/>
    <property type="match status" value="1"/>
</dbReference>
<protein>
    <recommendedName>
        <fullName evidence="2">Riboflavin synthase</fullName>
        <ecNumber evidence="2">2.5.1.9</ecNumber>
    </recommendedName>
</protein>
<feature type="repeat" description="Lumazine-binding" evidence="3">
    <location>
        <begin position="99"/>
        <end position="197"/>
    </location>
</feature>
<feature type="repeat" description="Lumazine-binding" evidence="3">
    <location>
        <begin position="1"/>
        <end position="98"/>
    </location>
</feature>
<dbReference type="EC" id="2.5.1.9" evidence="2"/>
<keyword evidence="6" id="KW-1185">Reference proteome</keyword>
<dbReference type="NCBIfam" id="NF009566">
    <property type="entry name" value="PRK13020.1"/>
    <property type="match status" value="1"/>
</dbReference>
<feature type="domain" description="Lumazine-binding" evidence="4">
    <location>
        <begin position="1"/>
        <end position="98"/>
    </location>
</feature>
<evidence type="ECO:0000313" key="5">
    <source>
        <dbReference type="EMBL" id="MBB6056185.1"/>
    </source>
</evidence>
<dbReference type="InterPro" id="IPR001783">
    <property type="entry name" value="Lumazine-bd"/>
</dbReference>
<dbReference type="GO" id="GO:0009231">
    <property type="term" value="P:riboflavin biosynthetic process"/>
    <property type="evidence" value="ECO:0007669"/>
    <property type="project" value="TreeGrafter"/>
</dbReference>
<keyword evidence="1" id="KW-0677">Repeat</keyword>
<dbReference type="RefSeq" id="WP_188026917.1">
    <property type="nucleotide sequence ID" value="NZ_JACHGR010000007.1"/>
</dbReference>
<dbReference type="AlphaFoldDB" id="A0A841GLL8"/>
<organism evidence="5 6">
    <name type="scientific">Tolumonas osonensis</name>
    <dbReference type="NCBI Taxonomy" id="675874"/>
    <lineage>
        <taxon>Bacteria</taxon>
        <taxon>Pseudomonadati</taxon>
        <taxon>Pseudomonadota</taxon>
        <taxon>Gammaproteobacteria</taxon>
        <taxon>Aeromonadales</taxon>
        <taxon>Aeromonadaceae</taxon>
        <taxon>Tolumonas</taxon>
    </lineage>
</organism>
<keyword evidence="5" id="KW-0808">Transferase</keyword>
<dbReference type="PANTHER" id="PTHR21098:SF0">
    <property type="entry name" value="RIBOFLAVIN SYNTHASE"/>
    <property type="match status" value="1"/>
</dbReference>
<evidence type="ECO:0000256" key="3">
    <source>
        <dbReference type="PROSITE-ProRule" id="PRU00524"/>
    </source>
</evidence>
<accession>A0A841GLL8</accession>
<feature type="domain" description="Lumazine-binding" evidence="4">
    <location>
        <begin position="99"/>
        <end position="197"/>
    </location>
</feature>
<dbReference type="NCBIfam" id="NF006767">
    <property type="entry name" value="PRK09289.1"/>
    <property type="match status" value="1"/>
</dbReference>
<dbReference type="SUPFAM" id="SSF63380">
    <property type="entry name" value="Riboflavin synthase domain-like"/>
    <property type="match status" value="2"/>
</dbReference>
<dbReference type="CDD" id="cd00402">
    <property type="entry name" value="Riboflavin_synthase_like"/>
    <property type="match status" value="1"/>
</dbReference>
<dbReference type="Proteomes" id="UP000585721">
    <property type="component" value="Unassembled WGS sequence"/>
</dbReference>
<dbReference type="Gene3D" id="2.40.30.20">
    <property type="match status" value="2"/>
</dbReference>
<dbReference type="InterPro" id="IPR026017">
    <property type="entry name" value="Lumazine-bd_dom"/>
</dbReference>
<sequence>MFTGIVQGIATIVAVTDAEGIRTFEIEFPAGFCAELQIGASIAIDGVCLTVTEILSDTRAKFDVMLQSLLITTLSDYQTGDRVNAERAAKDGAEIGGHPLSGHVDFRATVLAVKQRENNYCIRIGVPHQWMKYIFPKGYIALNGTSLTISDVSKEEDWFEVWLIPETRRMTTFESKQASSALNVEIERGTQVVVDTVRATLEEKLGPLLPALEALLKQNGMDINTLATPSTPPQIPGKQD</sequence>
<evidence type="ECO:0000259" key="4">
    <source>
        <dbReference type="PROSITE" id="PS51177"/>
    </source>
</evidence>
<comment type="caution">
    <text evidence="5">The sequence shown here is derived from an EMBL/GenBank/DDBJ whole genome shotgun (WGS) entry which is preliminary data.</text>
</comment>
<dbReference type="Pfam" id="PF00677">
    <property type="entry name" value="Lum_binding"/>
    <property type="match status" value="2"/>
</dbReference>
<evidence type="ECO:0000256" key="1">
    <source>
        <dbReference type="ARBA" id="ARBA00022737"/>
    </source>
</evidence>
<reference evidence="5 6" key="1">
    <citation type="submission" date="2020-08" db="EMBL/GenBank/DDBJ databases">
        <title>Genomic Encyclopedia of Type Strains, Phase IV (KMG-IV): sequencing the most valuable type-strain genomes for metagenomic binning, comparative biology and taxonomic classification.</title>
        <authorList>
            <person name="Goeker M."/>
        </authorList>
    </citation>
    <scope>NUCLEOTIDE SEQUENCE [LARGE SCALE GENOMIC DNA]</scope>
    <source>
        <strain evidence="5 6">DSM 22975</strain>
    </source>
</reference>
<dbReference type="InterPro" id="IPR023366">
    <property type="entry name" value="ATP_synth_asu-like_sf"/>
</dbReference>
<dbReference type="PIRSF" id="PIRSF000498">
    <property type="entry name" value="Riboflavin_syn_A"/>
    <property type="match status" value="1"/>
</dbReference>
<name>A0A841GLL8_9GAMM</name>
<evidence type="ECO:0000256" key="2">
    <source>
        <dbReference type="NCBIfam" id="TIGR00187"/>
    </source>
</evidence>
<dbReference type="InterPro" id="IPR017938">
    <property type="entry name" value="Riboflavin_synthase-like_b-brl"/>
</dbReference>
<dbReference type="NCBIfam" id="TIGR00187">
    <property type="entry name" value="ribE"/>
    <property type="match status" value="1"/>
</dbReference>
<gene>
    <name evidence="5" type="ORF">HNR75_002117</name>
</gene>